<protein>
    <submittedName>
        <fullName evidence="2">DNA circularization N-terminal domain-containing protein</fullName>
    </submittedName>
</protein>
<proteinExistence type="predicted"/>
<dbReference type="InterPro" id="IPR009826">
    <property type="entry name" value="DNA_circ_N"/>
</dbReference>
<comment type="caution">
    <text evidence="2">The sequence shown here is derived from an EMBL/GenBank/DDBJ whole genome shotgun (WGS) entry which is preliminary data.</text>
</comment>
<gene>
    <name evidence="2" type="ORF">JYK14_01315</name>
</gene>
<evidence type="ECO:0000259" key="1">
    <source>
        <dbReference type="Pfam" id="PF07157"/>
    </source>
</evidence>
<dbReference type="EMBL" id="JAFIRR010000008">
    <property type="protein sequence ID" value="MCO6414819.1"/>
    <property type="molecule type" value="Genomic_DNA"/>
</dbReference>
<reference evidence="2 3" key="1">
    <citation type="submission" date="2021-12" db="EMBL/GenBank/DDBJ databases">
        <title>Siccirubricoccus leaddurans sp. nov., a high concentration Zn2+ tolerance bacterium.</title>
        <authorList>
            <person name="Cao Y."/>
        </authorList>
    </citation>
    <scope>NUCLEOTIDE SEQUENCE [LARGE SCALE GENOMIC DNA]</scope>
    <source>
        <strain evidence="2 3">KC 17139</strain>
    </source>
</reference>
<keyword evidence="3" id="KW-1185">Reference proteome</keyword>
<sequence length="273" mass="29180">MGFTPAWYADINPASWRGVEFGVSEVSTRRVPRNAVHEYPYRDDVWVENLSRGPEEYSFDAYLVGDDVASQYVELRAALEETGDGELVLPRLGPKNASLISVGYGESTEPGNMVRVHLVFLESVSSSIAASSRDPLDMINGFGEAVNNISVASIGDFVRTTGDALRSGQAAVQSVTRTAQGYVREVQGVVRDATRAVNSVRPLANMLGVSDRTFGRFMQPLRTVSGAVNSVNAGIGNATRAANAAGQLANGATRAVGVVDRLGNNVMNLVNRL</sequence>
<name>A0ABT1CYS0_9PROT</name>
<dbReference type="Proteomes" id="UP001523392">
    <property type="component" value="Unassembled WGS sequence"/>
</dbReference>
<dbReference type="RefSeq" id="WP_252951407.1">
    <property type="nucleotide sequence ID" value="NZ_JAFIRR010000008.1"/>
</dbReference>
<evidence type="ECO:0000313" key="2">
    <source>
        <dbReference type="EMBL" id="MCO6414819.1"/>
    </source>
</evidence>
<evidence type="ECO:0000313" key="3">
    <source>
        <dbReference type="Proteomes" id="UP001523392"/>
    </source>
</evidence>
<organism evidence="2 3">
    <name type="scientific">Siccirubricoccus soli</name>
    <dbReference type="NCBI Taxonomy" id="2899147"/>
    <lineage>
        <taxon>Bacteria</taxon>
        <taxon>Pseudomonadati</taxon>
        <taxon>Pseudomonadota</taxon>
        <taxon>Alphaproteobacteria</taxon>
        <taxon>Acetobacterales</taxon>
        <taxon>Roseomonadaceae</taxon>
        <taxon>Siccirubricoccus</taxon>
    </lineage>
</organism>
<dbReference type="Pfam" id="PF07157">
    <property type="entry name" value="DNA_circ_N"/>
    <property type="match status" value="1"/>
</dbReference>
<accession>A0ABT1CYS0</accession>
<feature type="domain" description="DNA circulation N-terminal" evidence="1">
    <location>
        <begin position="11"/>
        <end position="94"/>
    </location>
</feature>